<dbReference type="PROSITE" id="PS50005">
    <property type="entry name" value="TPR"/>
    <property type="match status" value="2"/>
</dbReference>
<dbReference type="GO" id="GO:0097363">
    <property type="term" value="F:protein O-acetylglucosaminyltransferase activity"/>
    <property type="evidence" value="ECO:0007669"/>
    <property type="project" value="TreeGrafter"/>
</dbReference>
<dbReference type="GO" id="GO:0006493">
    <property type="term" value="P:protein O-linked glycosylation"/>
    <property type="evidence" value="ECO:0007669"/>
    <property type="project" value="InterPro"/>
</dbReference>
<dbReference type="KEGG" id="api:100573799"/>
<accession>A0A8R1WAI4</accession>
<dbReference type="SMART" id="SM00028">
    <property type="entry name" value="TPR"/>
    <property type="match status" value="8"/>
</dbReference>
<name>A0A8R1WAI4_ACYPI</name>
<dbReference type="Gene3D" id="1.25.40.10">
    <property type="entry name" value="Tetratricopeptide repeat domain"/>
    <property type="match status" value="1"/>
</dbReference>
<keyword evidence="3" id="KW-1185">Reference proteome</keyword>
<sequence>MSLSKPLVDFELFCSKHTDCEAPIAVISEILAENDLEKFKFISEKFDELNFTIVKDLAGSIIRKADRDTVAPLYRAIEIYNKHDAEGKDNILKSAKSKFQNENFINKQNLCKESFKQNPKELNIILRIAESHFNQKNYEKCIEWLKRAEINNPNCREILINLALVHIKQSNNNSAKLCLFKVCAMEPYDVEAWTDYANFLSDTNELVDADACYVRALALNPTLDKVRNDHGKLLLKLNKIKEAKKEFKIAHNNAKKCPITLNYLAYAYYQCGKFRKSILRYEQILDIDPDMSNVYFYLGMSYFKIKEYQNALNAFIQAMAQEPKNVRLLKNIAVTYCYLEEMELCTVMYKKCLTLIPEDYKLNLDLALIYLLNIKDYQEAVKYLKICIQLHPGGTDLLDLYTKLFQAYRKSNNRLNASDVCMKMGDLYLEKDDQENAKNSFCCAALMNQENAFAHWKIGLTTIHDLDLALPRFKCAVILKPNLINVMMSLSSGIEGIKHKMQWCSSWWCPKHGPLIADMPWLNAVETPKEEKKALSLAIKRQKHWITKTKVKCCVFDRKAGKNNHSVPPDIYSKYLRNLVNIGDGSIQSPRHSEADVDAAIIFFKDFVEQLKLSIRSQ</sequence>
<dbReference type="InterPro" id="IPR019734">
    <property type="entry name" value="TPR_rpt"/>
</dbReference>
<dbReference type="Pfam" id="PF13174">
    <property type="entry name" value="TPR_6"/>
    <property type="match status" value="1"/>
</dbReference>
<dbReference type="GeneID" id="100573799"/>
<dbReference type="InterPro" id="IPR011990">
    <property type="entry name" value="TPR-like_helical_dom_sf"/>
</dbReference>
<dbReference type="PANTHER" id="PTHR44366:SF1">
    <property type="entry name" value="UDP-N-ACETYLGLUCOSAMINE--PEPTIDE N-ACETYLGLUCOSAMINYLTRANSFERASE 110 KDA SUBUNIT"/>
    <property type="match status" value="1"/>
</dbReference>
<dbReference type="SUPFAM" id="SSF48452">
    <property type="entry name" value="TPR-like"/>
    <property type="match status" value="2"/>
</dbReference>
<dbReference type="PROSITE" id="PS50293">
    <property type="entry name" value="TPR_REGION"/>
    <property type="match status" value="1"/>
</dbReference>
<dbReference type="InterPro" id="IPR037919">
    <property type="entry name" value="OGT"/>
</dbReference>
<dbReference type="PANTHER" id="PTHR44366">
    <property type="entry name" value="UDP-N-ACETYLGLUCOSAMINE--PEPTIDE N-ACETYLGLUCOSAMINYLTRANSFERASE 110 KDA SUBUNIT"/>
    <property type="match status" value="1"/>
</dbReference>
<dbReference type="OrthoDB" id="2335338at2759"/>
<protein>
    <submittedName>
        <fullName evidence="2">Uncharacterized protein</fullName>
    </submittedName>
</protein>
<dbReference type="AlphaFoldDB" id="A0A8R1WAI4"/>
<reference evidence="3" key="1">
    <citation type="submission" date="2010-06" db="EMBL/GenBank/DDBJ databases">
        <authorList>
            <person name="Jiang H."/>
            <person name="Abraham K."/>
            <person name="Ali S."/>
            <person name="Alsbrooks S.L."/>
            <person name="Anim B.N."/>
            <person name="Anosike U.S."/>
            <person name="Attaway T."/>
            <person name="Bandaranaike D.P."/>
            <person name="Battles P.K."/>
            <person name="Bell S.N."/>
            <person name="Bell A.V."/>
            <person name="Beltran B."/>
            <person name="Bickham C."/>
            <person name="Bustamante Y."/>
            <person name="Caleb T."/>
            <person name="Canada A."/>
            <person name="Cardenas V."/>
            <person name="Carter K."/>
            <person name="Chacko J."/>
            <person name="Chandrabose M.N."/>
            <person name="Chavez D."/>
            <person name="Chavez A."/>
            <person name="Chen L."/>
            <person name="Chu H.-S."/>
            <person name="Claassen K.J."/>
            <person name="Cockrell R."/>
            <person name="Collins M."/>
            <person name="Cooper J.A."/>
            <person name="Cree A."/>
            <person name="Curry S.M."/>
            <person name="Da Y."/>
            <person name="Dao M.D."/>
            <person name="Das B."/>
            <person name="Davila M.-L."/>
            <person name="Davy-Carroll L."/>
            <person name="Denson S."/>
            <person name="Dinh H."/>
            <person name="Ebong V.E."/>
            <person name="Edwards J.R."/>
            <person name="Egan A."/>
            <person name="El-Daye J."/>
            <person name="Escobedo L."/>
            <person name="Fernandez S."/>
            <person name="Fernando P.R."/>
            <person name="Flagg N."/>
            <person name="Forbes L.D."/>
            <person name="Fowler R.G."/>
            <person name="Fu Q."/>
            <person name="Gabisi R.A."/>
            <person name="Ganer J."/>
            <person name="Garbino Pronczuk A."/>
            <person name="Garcia R.M."/>
            <person name="Garner T."/>
            <person name="Garrett T.E."/>
            <person name="Gonzalez D.A."/>
            <person name="Hamid H."/>
            <person name="Hawkins E.S."/>
            <person name="Hirani K."/>
            <person name="Hogues M.E."/>
            <person name="Hollins B."/>
            <person name="Hsiao C.-H."/>
            <person name="Jabil R."/>
            <person name="James M.L."/>
            <person name="Jhangiani S.N."/>
            <person name="Johnson B."/>
            <person name="Johnson Q."/>
            <person name="Joshi V."/>
            <person name="Kalu J.B."/>
            <person name="Kam C."/>
            <person name="Kashfia A."/>
            <person name="Keebler J."/>
            <person name="Kisamo H."/>
            <person name="Kovar C.L."/>
            <person name="Lago L.A."/>
            <person name="Lai C.-Y."/>
            <person name="Laidlaw J."/>
            <person name="Lara F."/>
            <person name="Le T.-K."/>
            <person name="Lee S.L."/>
            <person name="Legall F.H."/>
            <person name="Lemon S.J."/>
            <person name="Lewis L.R."/>
            <person name="Li B."/>
            <person name="Liu Y."/>
            <person name="Liu Y.-S."/>
            <person name="Lopez J."/>
            <person name="Lozado R.J."/>
            <person name="Lu J."/>
            <person name="Madu R.C."/>
            <person name="Maheshwari M."/>
            <person name="Maheshwari R."/>
            <person name="Malloy K."/>
            <person name="Martinez E."/>
            <person name="Mathew T."/>
            <person name="Mercado I.C."/>
            <person name="Mercado C."/>
            <person name="Meyer B."/>
            <person name="Montgomery K."/>
            <person name="Morgan M.B."/>
            <person name="Munidasa M."/>
            <person name="Nazareth L.V."/>
            <person name="Nelson J."/>
            <person name="Ng B.M."/>
            <person name="Nguyen N.B."/>
            <person name="Nguyen P.Q."/>
            <person name="Nguyen T."/>
            <person name="Obregon M."/>
            <person name="Okwuonu G.O."/>
            <person name="Onwere C.G."/>
            <person name="Orozco G."/>
            <person name="Parra A."/>
            <person name="Patel S."/>
            <person name="Patil S."/>
            <person name="Perez A."/>
            <person name="Perez Y."/>
            <person name="Pham C."/>
            <person name="Primus E.L."/>
            <person name="Pu L.-L."/>
            <person name="Puazo M."/>
            <person name="Qin X."/>
            <person name="Quiroz J.B."/>
            <person name="Reese J."/>
            <person name="Richards S."/>
            <person name="Rives C.M."/>
            <person name="Robberts R."/>
            <person name="Ruiz S.J."/>
            <person name="Ruiz M.J."/>
            <person name="Santibanez J."/>
            <person name="Schneider B.W."/>
            <person name="Sisson I."/>
            <person name="Smith M."/>
            <person name="Sodergren E."/>
            <person name="Song X.-Z."/>
            <person name="Song B.B."/>
            <person name="Summersgill H."/>
            <person name="Thelus R."/>
            <person name="Thornton R.D."/>
            <person name="Trejos Z.Y."/>
            <person name="Usmani K."/>
            <person name="Vattathil S."/>
            <person name="Villasana D."/>
            <person name="Walker D.L."/>
            <person name="Wang S."/>
            <person name="Wang K."/>
            <person name="White C.S."/>
            <person name="Williams A.C."/>
            <person name="Williamson J."/>
            <person name="Wilson K."/>
            <person name="Woghiren I.O."/>
            <person name="Woodworth J.R."/>
            <person name="Worley K.C."/>
            <person name="Wright R.A."/>
            <person name="Wu W."/>
            <person name="Young L."/>
            <person name="Zhang L."/>
            <person name="Zhang J."/>
            <person name="Zhu Y."/>
            <person name="Muzny D.M."/>
            <person name="Weinstock G."/>
            <person name="Gibbs R.A."/>
        </authorList>
    </citation>
    <scope>NUCLEOTIDE SEQUENCE [LARGE SCALE GENOMIC DNA]</scope>
    <source>
        <strain evidence="3">LSR1</strain>
    </source>
</reference>
<dbReference type="Pfam" id="PF13432">
    <property type="entry name" value="TPR_16"/>
    <property type="match status" value="1"/>
</dbReference>
<reference evidence="2" key="2">
    <citation type="submission" date="2022-06" db="UniProtKB">
        <authorList>
            <consortium name="EnsemblMetazoa"/>
        </authorList>
    </citation>
    <scope>IDENTIFICATION</scope>
</reference>
<keyword evidence="1" id="KW-0802">TPR repeat</keyword>
<dbReference type="Proteomes" id="UP000007819">
    <property type="component" value="Chromosome X"/>
</dbReference>
<evidence type="ECO:0000256" key="1">
    <source>
        <dbReference type="PROSITE-ProRule" id="PRU00339"/>
    </source>
</evidence>
<dbReference type="EnsemblMetazoa" id="XM_003243527.3">
    <property type="protein sequence ID" value="XP_003243575.1"/>
    <property type="gene ID" value="LOC100573799"/>
</dbReference>
<proteinExistence type="predicted"/>
<evidence type="ECO:0000313" key="3">
    <source>
        <dbReference type="Proteomes" id="UP000007819"/>
    </source>
</evidence>
<evidence type="ECO:0000313" key="2">
    <source>
        <dbReference type="EnsemblMetazoa" id="XP_003243575.1"/>
    </source>
</evidence>
<organism evidence="2 3">
    <name type="scientific">Acyrthosiphon pisum</name>
    <name type="common">Pea aphid</name>
    <dbReference type="NCBI Taxonomy" id="7029"/>
    <lineage>
        <taxon>Eukaryota</taxon>
        <taxon>Metazoa</taxon>
        <taxon>Ecdysozoa</taxon>
        <taxon>Arthropoda</taxon>
        <taxon>Hexapoda</taxon>
        <taxon>Insecta</taxon>
        <taxon>Pterygota</taxon>
        <taxon>Neoptera</taxon>
        <taxon>Paraneoptera</taxon>
        <taxon>Hemiptera</taxon>
        <taxon>Sternorrhyncha</taxon>
        <taxon>Aphidomorpha</taxon>
        <taxon>Aphidoidea</taxon>
        <taxon>Aphididae</taxon>
        <taxon>Macrosiphini</taxon>
        <taxon>Acyrthosiphon</taxon>
    </lineage>
</organism>
<dbReference type="RefSeq" id="XP_003243575.1">
    <property type="nucleotide sequence ID" value="XM_003243527.3"/>
</dbReference>
<feature type="repeat" description="TPR" evidence="1">
    <location>
        <begin position="258"/>
        <end position="291"/>
    </location>
</feature>
<feature type="repeat" description="TPR" evidence="1">
    <location>
        <begin position="292"/>
        <end position="325"/>
    </location>
</feature>